<reference evidence="8" key="1">
    <citation type="submission" date="2023-07" db="EMBL/GenBank/DDBJ databases">
        <title>Novel Mycoplasma species identified in domestic and wild animals.</title>
        <authorList>
            <person name="Volokhov D.V."/>
            <person name="Furtak V.A."/>
            <person name="Zagorodnyaya T.A."/>
        </authorList>
    </citation>
    <scope>NUCLEOTIDE SEQUENCE [LARGE SCALE GENOMIC DNA]</scope>
    <source>
        <strain evidence="8">92-19</strain>
    </source>
</reference>
<proteinExistence type="predicted"/>
<keyword evidence="3" id="KW-0808">Transferase</keyword>
<sequence>MNNIDQLIHNYYQYPNFIGFVHCTEMSNFLNICKSGVILSRTASKRIIDSANQNQIMATSASHPEIMNCTRFYLAPKTPTYYQMNFRNPVILLVSPDILYSRLGRVFFVNKQINSSRVIVSANIDIALDFNYDKIFDRTPKRGKSSLYQGIVINVYINIRGLQEIEFCYEDQTFFTTNFTDISFNIGDEVYFIFNEYNTPYIVNHDDTKFRNAEVAFMDPISISEISSIIFQCDDDLQFALEKITDEHIKHKFIIDPSVFFDYRF</sequence>
<gene>
    <name evidence="7" type="ORF">N7603_05540</name>
</gene>
<comment type="caution">
    <text evidence="7">The sequence shown here is derived from an EMBL/GenBank/DDBJ whole genome shotgun (WGS) entry which is preliminary data.</text>
</comment>
<evidence type="ECO:0000313" key="8">
    <source>
        <dbReference type="Proteomes" id="UP001209076"/>
    </source>
</evidence>
<evidence type="ECO:0000256" key="5">
    <source>
        <dbReference type="ARBA" id="ARBA00023125"/>
    </source>
</evidence>
<keyword evidence="5" id="KW-0238">DNA-binding</keyword>
<keyword evidence="8" id="KW-1185">Reference proteome</keyword>
<keyword evidence="2" id="KW-0328">Glycosyltransferase</keyword>
<evidence type="ECO:0000313" key="7">
    <source>
        <dbReference type="EMBL" id="MCU0105116.1"/>
    </source>
</evidence>
<keyword evidence="1" id="KW-1277">Toxin-antitoxin system</keyword>
<protein>
    <submittedName>
        <fullName evidence="7">DarT ssDNA thymidine ADP-ribosyltransferase family protein</fullName>
    </submittedName>
</protein>
<evidence type="ECO:0000256" key="3">
    <source>
        <dbReference type="ARBA" id="ARBA00022679"/>
    </source>
</evidence>
<keyword evidence="4" id="KW-0548">Nucleotidyltransferase</keyword>
<evidence type="ECO:0000259" key="6">
    <source>
        <dbReference type="Pfam" id="PF14487"/>
    </source>
</evidence>
<dbReference type="Proteomes" id="UP001209076">
    <property type="component" value="Unassembled WGS sequence"/>
</dbReference>
<evidence type="ECO:0000256" key="2">
    <source>
        <dbReference type="ARBA" id="ARBA00022676"/>
    </source>
</evidence>
<accession>A0ABT2PVX5</accession>
<dbReference type="EMBL" id="JAOEGN010000009">
    <property type="protein sequence ID" value="MCU0105116.1"/>
    <property type="molecule type" value="Genomic_DNA"/>
</dbReference>
<feature type="domain" description="DarT" evidence="6">
    <location>
        <begin position="22"/>
        <end position="125"/>
    </location>
</feature>
<evidence type="ECO:0000256" key="4">
    <source>
        <dbReference type="ARBA" id="ARBA00022695"/>
    </source>
</evidence>
<dbReference type="RefSeq" id="WP_262096384.1">
    <property type="nucleotide sequence ID" value="NZ_JAOEGN010000009.1"/>
</dbReference>
<name>A0ABT2PVX5_9MOLU</name>
<dbReference type="InterPro" id="IPR029494">
    <property type="entry name" value="DarT"/>
</dbReference>
<dbReference type="Pfam" id="PF14487">
    <property type="entry name" value="DarT"/>
    <property type="match status" value="1"/>
</dbReference>
<organism evidence="7 8">
    <name type="scientific">Paracholeplasma vituli</name>
    <dbReference type="NCBI Taxonomy" id="69473"/>
    <lineage>
        <taxon>Bacteria</taxon>
        <taxon>Bacillati</taxon>
        <taxon>Mycoplasmatota</taxon>
        <taxon>Mollicutes</taxon>
        <taxon>Acholeplasmatales</taxon>
        <taxon>Acholeplasmataceae</taxon>
        <taxon>Paracholeplasma</taxon>
    </lineage>
</organism>
<evidence type="ECO:0000256" key="1">
    <source>
        <dbReference type="ARBA" id="ARBA00022649"/>
    </source>
</evidence>